<protein>
    <submittedName>
        <fullName evidence="2">Uncharacterized protein</fullName>
    </submittedName>
</protein>
<feature type="chain" id="PRO_5035891411" evidence="1">
    <location>
        <begin position="18"/>
        <end position="85"/>
    </location>
</feature>
<comment type="caution">
    <text evidence="2">The sequence shown here is derived from an EMBL/GenBank/DDBJ whole genome shotgun (WGS) entry which is preliminary data.</text>
</comment>
<dbReference type="AlphaFoldDB" id="A0A8S1E9Q2"/>
<gene>
    <name evidence="2" type="ORF">CBOVIS_LOCUS774</name>
</gene>
<proteinExistence type="predicted"/>
<keyword evidence="3" id="KW-1185">Reference proteome</keyword>
<dbReference type="Proteomes" id="UP000494206">
    <property type="component" value="Unassembled WGS sequence"/>
</dbReference>
<sequence length="85" mass="9616">MRVVFFLTIFVFSIISAAVCRHHRESRVKRQLDIPYTFTYGGWNNGIFGRPFYGLGAYGMSGIGRYGMAGYGMGMPYYGYGFGKK</sequence>
<evidence type="ECO:0000313" key="2">
    <source>
        <dbReference type="EMBL" id="CAB3397347.1"/>
    </source>
</evidence>
<evidence type="ECO:0000256" key="1">
    <source>
        <dbReference type="SAM" id="SignalP"/>
    </source>
</evidence>
<organism evidence="2 3">
    <name type="scientific">Caenorhabditis bovis</name>
    <dbReference type="NCBI Taxonomy" id="2654633"/>
    <lineage>
        <taxon>Eukaryota</taxon>
        <taxon>Metazoa</taxon>
        <taxon>Ecdysozoa</taxon>
        <taxon>Nematoda</taxon>
        <taxon>Chromadorea</taxon>
        <taxon>Rhabditida</taxon>
        <taxon>Rhabditina</taxon>
        <taxon>Rhabditomorpha</taxon>
        <taxon>Rhabditoidea</taxon>
        <taxon>Rhabditidae</taxon>
        <taxon>Peloderinae</taxon>
        <taxon>Caenorhabditis</taxon>
    </lineage>
</organism>
<reference evidence="2 3" key="1">
    <citation type="submission" date="2020-04" db="EMBL/GenBank/DDBJ databases">
        <authorList>
            <person name="Laetsch R D."/>
            <person name="Stevens L."/>
            <person name="Kumar S."/>
            <person name="Blaxter L. M."/>
        </authorList>
    </citation>
    <scope>NUCLEOTIDE SEQUENCE [LARGE SCALE GENOMIC DNA]</scope>
</reference>
<accession>A0A8S1E9Q2</accession>
<keyword evidence="1" id="KW-0732">Signal</keyword>
<name>A0A8S1E9Q2_9PELO</name>
<evidence type="ECO:0000313" key="3">
    <source>
        <dbReference type="Proteomes" id="UP000494206"/>
    </source>
</evidence>
<feature type="signal peptide" evidence="1">
    <location>
        <begin position="1"/>
        <end position="17"/>
    </location>
</feature>
<dbReference type="EMBL" id="CADEPM010000001">
    <property type="protein sequence ID" value="CAB3397347.1"/>
    <property type="molecule type" value="Genomic_DNA"/>
</dbReference>